<comment type="similarity">
    <text evidence="2">Belongs to the peptidase S49 family.</text>
</comment>
<evidence type="ECO:0000259" key="12">
    <source>
        <dbReference type="Pfam" id="PF08496"/>
    </source>
</evidence>
<evidence type="ECO:0000256" key="3">
    <source>
        <dbReference type="ARBA" id="ARBA00022475"/>
    </source>
</evidence>
<dbReference type="GO" id="GO:0006508">
    <property type="term" value="P:proteolysis"/>
    <property type="evidence" value="ECO:0007669"/>
    <property type="project" value="UniProtKB-KW"/>
</dbReference>
<dbReference type="GO" id="GO:0005886">
    <property type="term" value="C:plasma membrane"/>
    <property type="evidence" value="ECO:0007669"/>
    <property type="project" value="UniProtKB-SubCell"/>
</dbReference>
<evidence type="ECO:0000256" key="6">
    <source>
        <dbReference type="ARBA" id="ARBA00022801"/>
    </source>
</evidence>
<gene>
    <name evidence="13" type="ORF">Acaty_c0886</name>
</gene>
<feature type="domain" description="Peptidase S49 N-terminal proteobacteria" evidence="12">
    <location>
        <begin position="1"/>
        <end position="144"/>
    </location>
</feature>
<feature type="domain" description="Peptidase S49" evidence="11">
    <location>
        <begin position="148"/>
        <end position="293"/>
    </location>
</feature>
<evidence type="ECO:0000256" key="10">
    <source>
        <dbReference type="SAM" id="Phobius"/>
    </source>
</evidence>
<dbReference type="EC" id="3.4.21.-" evidence="13"/>
<dbReference type="Pfam" id="PF08496">
    <property type="entry name" value="Peptidase_S49_N"/>
    <property type="match status" value="1"/>
</dbReference>
<comment type="subcellular location">
    <subcellularLocation>
        <location evidence="1">Cell membrane</location>
    </subcellularLocation>
</comment>
<dbReference type="InterPro" id="IPR013703">
    <property type="entry name" value="Peptidase_S49_N_proteobac"/>
</dbReference>
<evidence type="ECO:0000259" key="11">
    <source>
        <dbReference type="Pfam" id="PF01343"/>
    </source>
</evidence>
<evidence type="ECO:0000256" key="7">
    <source>
        <dbReference type="ARBA" id="ARBA00022825"/>
    </source>
</evidence>
<evidence type="ECO:0000313" key="13">
    <source>
        <dbReference type="EMBL" id="AIA54762.1"/>
    </source>
</evidence>
<dbReference type="Pfam" id="PF01343">
    <property type="entry name" value="Peptidase_S49"/>
    <property type="match status" value="1"/>
</dbReference>
<dbReference type="eggNOG" id="COG0616">
    <property type="taxonomic scope" value="Bacteria"/>
</dbReference>
<sequence>MLTHYLVFLAETATIVLALLILAGGLIFLGRKGMRQPGARIQVTDLRAQLRRNGALVEQQRLDKASAKAAAKARKRHAKDEAAQVGDCTFVLDFKGDLRASAVASLREEVSAILAAARPGDRVLLRLESGGGMVNAYGLAAAQLLRLRAAQLHLTVLVDQVAASGGYLMAVTAHEIVASPFALVGSIGVVAQIPNFNRWLRERHIDFEQFTAGKYKRTVTLFGENTDAGRQKLREELEDIHAMFRHFVAEYRPSLDLEQVATGEAWLGIRAQELGLVDRLATSDTVIQEAADRGRVLAVRASGPSSWAQRLGLRAQQAWEGLLGAGDALRF</sequence>
<dbReference type="InterPro" id="IPR002142">
    <property type="entry name" value="Peptidase_S49"/>
</dbReference>
<dbReference type="PANTHER" id="PTHR42987">
    <property type="entry name" value="PEPTIDASE S49"/>
    <property type="match status" value="1"/>
</dbReference>
<dbReference type="Gene3D" id="6.20.330.10">
    <property type="match status" value="1"/>
</dbReference>
<feature type="transmembrane region" description="Helical" evidence="10">
    <location>
        <begin position="6"/>
        <end position="30"/>
    </location>
</feature>
<keyword evidence="4 13" id="KW-0645">Protease</keyword>
<keyword evidence="6 13" id="KW-0378">Hydrolase</keyword>
<dbReference type="EMBL" id="CP005986">
    <property type="protein sequence ID" value="AIA54762.1"/>
    <property type="molecule type" value="Genomic_DNA"/>
</dbReference>
<accession>A0A059ZY09</accession>
<dbReference type="InterPro" id="IPR047272">
    <property type="entry name" value="S49_SppA_C"/>
</dbReference>
<evidence type="ECO:0000256" key="4">
    <source>
        <dbReference type="ARBA" id="ARBA00022670"/>
    </source>
</evidence>
<keyword evidence="8 10" id="KW-1133">Transmembrane helix</keyword>
<keyword evidence="9 10" id="KW-0472">Membrane</keyword>
<keyword evidence="3" id="KW-1003">Cell membrane</keyword>
<dbReference type="InterPro" id="IPR029045">
    <property type="entry name" value="ClpP/crotonase-like_dom_sf"/>
</dbReference>
<dbReference type="SUPFAM" id="SSF52096">
    <property type="entry name" value="ClpP/crotonase"/>
    <property type="match status" value="1"/>
</dbReference>
<evidence type="ECO:0000256" key="8">
    <source>
        <dbReference type="ARBA" id="ARBA00022989"/>
    </source>
</evidence>
<organism evidence="13 14">
    <name type="scientific">Acidithiobacillus caldus (strain ATCC 51756 / DSM 8584 / KU)</name>
    <dbReference type="NCBI Taxonomy" id="637389"/>
    <lineage>
        <taxon>Bacteria</taxon>
        <taxon>Pseudomonadati</taxon>
        <taxon>Pseudomonadota</taxon>
        <taxon>Acidithiobacillia</taxon>
        <taxon>Acidithiobacillales</taxon>
        <taxon>Acidithiobacillaceae</taxon>
        <taxon>Acidithiobacillus</taxon>
    </lineage>
</organism>
<dbReference type="GeneID" id="92930918"/>
<reference evidence="13 14" key="1">
    <citation type="journal article" date="2009" name="J. Bacteriol.">
        <title>Draft genome sequence of the extremely acidophilic bacterium Acidithiobacillus caldus ATCC 51756 reveals metabolic versatility in the genus Acidithiobacillus.</title>
        <authorList>
            <person name="Valdes J."/>
            <person name="Quatrini R."/>
            <person name="Hallberg K."/>
            <person name="Dopson M."/>
            <person name="Valenzuela P.D."/>
            <person name="Holmes D.S."/>
        </authorList>
    </citation>
    <scope>NUCLEOTIDE SEQUENCE [LARGE SCALE GENOMIC DNA]</scope>
    <source>
        <strain evidence="14">ATCC 51756 / DSM 8584 / KU</strain>
    </source>
</reference>
<dbReference type="NCBIfam" id="NF008745">
    <property type="entry name" value="PRK11778.1"/>
    <property type="match status" value="1"/>
</dbReference>
<dbReference type="KEGG" id="acz:Acaty_c0886"/>
<evidence type="ECO:0000256" key="2">
    <source>
        <dbReference type="ARBA" id="ARBA00008683"/>
    </source>
</evidence>
<dbReference type="Proteomes" id="UP000005522">
    <property type="component" value="Chromosome"/>
</dbReference>
<dbReference type="GO" id="GO:0004252">
    <property type="term" value="F:serine-type endopeptidase activity"/>
    <property type="evidence" value="ECO:0007669"/>
    <property type="project" value="InterPro"/>
</dbReference>
<keyword evidence="5 10" id="KW-0812">Transmembrane</keyword>
<dbReference type="AlphaFoldDB" id="A0A059ZY09"/>
<dbReference type="HOGENOM" id="CLU_070316_0_0_6"/>
<evidence type="ECO:0000256" key="5">
    <source>
        <dbReference type="ARBA" id="ARBA00022692"/>
    </source>
</evidence>
<keyword evidence="7" id="KW-0720">Serine protease</keyword>
<dbReference type="RefSeq" id="WP_004871194.1">
    <property type="nucleotide sequence ID" value="NZ_CP005986.1"/>
</dbReference>
<evidence type="ECO:0000256" key="1">
    <source>
        <dbReference type="ARBA" id="ARBA00004236"/>
    </source>
</evidence>
<name>A0A059ZY09_ACICK</name>
<proteinExistence type="inferred from homology"/>
<dbReference type="CDD" id="cd07023">
    <property type="entry name" value="S49_Sppa_N_C"/>
    <property type="match status" value="1"/>
</dbReference>
<evidence type="ECO:0000256" key="9">
    <source>
        <dbReference type="ARBA" id="ARBA00023136"/>
    </source>
</evidence>
<evidence type="ECO:0000313" key="14">
    <source>
        <dbReference type="Proteomes" id="UP000005522"/>
    </source>
</evidence>
<dbReference type="Gene3D" id="3.90.226.10">
    <property type="entry name" value="2-enoyl-CoA Hydratase, Chain A, domain 1"/>
    <property type="match status" value="1"/>
</dbReference>
<dbReference type="PANTHER" id="PTHR42987:SF4">
    <property type="entry name" value="PROTEASE SOHB-RELATED"/>
    <property type="match status" value="1"/>
</dbReference>
<protein>
    <submittedName>
        <fullName evidence="13">Putative protease sohB</fullName>
        <ecNumber evidence="13">3.4.21.-</ecNumber>
    </submittedName>
</protein>